<dbReference type="EMBL" id="JAFEKC020000005">
    <property type="protein sequence ID" value="KAK0514751.1"/>
    <property type="molecule type" value="Genomic_DNA"/>
</dbReference>
<feature type="compositionally biased region" description="Polar residues" evidence="1">
    <location>
        <begin position="1"/>
        <end position="32"/>
    </location>
</feature>
<accession>A0AA39UCR3</accession>
<dbReference type="AlphaFoldDB" id="A0AA39UCR3"/>
<evidence type="ECO:0000313" key="3">
    <source>
        <dbReference type="Proteomes" id="UP001166286"/>
    </source>
</evidence>
<comment type="caution">
    <text evidence="2">The sequence shown here is derived from an EMBL/GenBank/DDBJ whole genome shotgun (WGS) entry which is preliminary data.</text>
</comment>
<proteinExistence type="predicted"/>
<gene>
    <name evidence="2" type="ORF">JMJ35_003368</name>
</gene>
<name>A0AA39UCR3_9LECA</name>
<protein>
    <submittedName>
        <fullName evidence="2">Uncharacterized protein</fullName>
    </submittedName>
</protein>
<organism evidence="2 3">
    <name type="scientific">Cladonia borealis</name>
    <dbReference type="NCBI Taxonomy" id="184061"/>
    <lineage>
        <taxon>Eukaryota</taxon>
        <taxon>Fungi</taxon>
        <taxon>Dikarya</taxon>
        <taxon>Ascomycota</taxon>
        <taxon>Pezizomycotina</taxon>
        <taxon>Lecanoromycetes</taxon>
        <taxon>OSLEUM clade</taxon>
        <taxon>Lecanoromycetidae</taxon>
        <taxon>Lecanorales</taxon>
        <taxon>Lecanorineae</taxon>
        <taxon>Cladoniaceae</taxon>
        <taxon>Cladonia</taxon>
    </lineage>
</organism>
<evidence type="ECO:0000313" key="2">
    <source>
        <dbReference type="EMBL" id="KAK0514751.1"/>
    </source>
</evidence>
<sequence>MRGRSGTVSFQLNPPENSANATKGRSKGQTGVQFHPTFFRNRHPQLDYDTAIREENASGDARASNQDQVAKLLASHCRTGGKNGRSDEIENISTAVEGLVKTEQTLLRHGIESLEPGVVRLEVVEDPGSIDDIAGDFCGSSTHIIEQLRKLGRSTVYKMCRYLYEIQIPLEKSYVAIRRWNEKEKQNYKEWQSIGPGNLNSSQDLANAYRCLDNLARDQLKLLLSLKSEFANATNANEVDGRLTHLLAYHDGAQLTVKKLMAKRQLERDDATMEAGEHALRSSIHPGVNAHRSTNVPLVEQVESIVALKICETLVEFRTKILRERDRIEKASEARQKRV</sequence>
<evidence type="ECO:0000256" key="1">
    <source>
        <dbReference type="SAM" id="MobiDB-lite"/>
    </source>
</evidence>
<dbReference type="Proteomes" id="UP001166286">
    <property type="component" value="Unassembled WGS sequence"/>
</dbReference>
<feature type="region of interest" description="Disordered" evidence="1">
    <location>
        <begin position="1"/>
        <end position="40"/>
    </location>
</feature>
<reference evidence="2" key="1">
    <citation type="submission" date="2023-03" db="EMBL/GenBank/DDBJ databases">
        <title>Complete genome of Cladonia borealis.</title>
        <authorList>
            <person name="Park H."/>
        </authorList>
    </citation>
    <scope>NUCLEOTIDE SEQUENCE</scope>
    <source>
        <strain evidence="2">ANT050790</strain>
    </source>
</reference>
<keyword evidence="3" id="KW-1185">Reference proteome</keyword>